<comment type="caution">
    <text evidence="6">The sequence shown here is derived from an EMBL/GenBank/DDBJ whole genome shotgun (WGS) entry which is preliminary data.</text>
</comment>
<accession>A0A7C5THY7</accession>
<dbReference type="PROSITE" id="PS50975">
    <property type="entry name" value="ATP_GRASP"/>
    <property type="match status" value="1"/>
</dbReference>
<evidence type="ECO:0000256" key="3">
    <source>
        <dbReference type="ARBA" id="ARBA00022840"/>
    </source>
</evidence>
<keyword evidence="1" id="KW-0436">Ligase</keyword>
<dbReference type="PANTHER" id="PTHR43334:SF1">
    <property type="entry name" value="3-HYDROXYPROPIONATE--COA LIGASE [ADP-FORMING]"/>
    <property type="match status" value="1"/>
</dbReference>
<proteinExistence type="predicted"/>
<dbReference type="FunFam" id="3.30.1490.20:FF:000020">
    <property type="entry name" value="Protein lysine acetyltransferase"/>
    <property type="match status" value="1"/>
</dbReference>
<dbReference type="Gene3D" id="3.30.1490.20">
    <property type="entry name" value="ATP-grasp fold, A domain"/>
    <property type="match status" value="1"/>
</dbReference>
<dbReference type="EMBL" id="DRZI01000280">
    <property type="protein sequence ID" value="HHP82315.1"/>
    <property type="molecule type" value="Genomic_DNA"/>
</dbReference>
<evidence type="ECO:0000256" key="1">
    <source>
        <dbReference type="ARBA" id="ARBA00022598"/>
    </source>
</evidence>
<dbReference type="InterPro" id="IPR013815">
    <property type="entry name" value="ATP_grasp_subdomain_1"/>
</dbReference>
<dbReference type="SUPFAM" id="SSF56059">
    <property type="entry name" value="Glutathione synthetase ATP-binding domain-like"/>
    <property type="match status" value="1"/>
</dbReference>
<dbReference type="PANTHER" id="PTHR43334">
    <property type="entry name" value="ACETATE--COA LIGASE [ADP-FORMING]"/>
    <property type="match status" value="1"/>
</dbReference>
<dbReference type="AlphaFoldDB" id="A0A7C5THY7"/>
<dbReference type="GO" id="GO:0005524">
    <property type="term" value="F:ATP binding"/>
    <property type="evidence" value="ECO:0007669"/>
    <property type="project" value="UniProtKB-UniRule"/>
</dbReference>
<keyword evidence="3 4" id="KW-0067">ATP-binding</keyword>
<dbReference type="InterPro" id="IPR011761">
    <property type="entry name" value="ATP-grasp"/>
</dbReference>
<protein>
    <submittedName>
        <fullName evidence="6">Acetyl-CoA synthetase</fullName>
    </submittedName>
</protein>
<evidence type="ECO:0000259" key="5">
    <source>
        <dbReference type="PROSITE" id="PS50975"/>
    </source>
</evidence>
<dbReference type="GO" id="GO:0016874">
    <property type="term" value="F:ligase activity"/>
    <property type="evidence" value="ECO:0007669"/>
    <property type="project" value="UniProtKB-KW"/>
</dbReference>
<dbReference type="GO" id="GO:0046872">
    <property type="term" value="F:metal ion binding"/>
    <property type="evidence" value="ECO:0007669"/>
    <property type="project" value="InterPro"/>
</dbReference>
<sequence length="240" mass="26626">MRSPKEIIRSALKEKRYKLLENEAFELVKYYGIPIPEAILVRSPREAYELADTVGYPIALKIVSLDIIHKSDVGGVKLGLMSKEEVVCGIEEMLKTVSARVPHARITGVLMYRMAPPGLEVIVGGIRDSVFGAAVMFGLGGVFVEVLRDVSFRIAPVNMDDAFEMINEIKSSKILDGYRGQEPVNKYAIAEIIVKMSKLMLENEEVDSIDLNPVIVYSNEAKVVDVRVILSKNALLNDKS</sequence>
<evidence type="ECO:0000256" key="2">
    <source>
        <dbReference type="ARBA" id="ARBA00022741"/>
    </source>
</evidence>
<reference evidence="6" key="1">
    <citation type="journal article" date="2020" name="mSystems">
        <title>Genome- and Community-Level Interaction Insights into Carbon Utilization and Element Cycling Functions of Hydrothermarchaeota in Hydrothermal Sediment.</title>
        <authorList>
            <person name="Zhou Z."/>
            <person name="Liu Y."/>
            <person name="Xu W."/>
            <person name="Pan J."/>
            <person name="Luo Z.H."/>
            <person name="Li M."/>
        </authorList>
    </citation>
    <scope>NUCLEOTIDE SEQUENCE [LARGE SCALE GENOMIC DNA]</scope>
    <source>
        <strain evidence="6">SpSt-1121</strain>
    </source>
</reference>
<keyword evidence="2 4" id="KW-0547">Nucleotide-binding</keyword>
<organism evidence="6">
    <name type="scientific">Ignisphaera aggregans</name>
    <dbReference type="NCBI Taxonomy" id="334771"/>
    <lineage>
        <taxon>Archaea</taxon>
        <taxon>Thermoproteota</taxon>
        <taxon>Thermoprotei</taxon>
        <taxon>Desulfurococcales</taxon>
        <taxon>Desulfurococcaceae</taxon>
        <taxon>Ignisphaera</taxon>
    </lineage>
</organism>
<dbReference type="Gene3D" id="3.30.470.20">
    <property type="entry name" value="ATP-grasp fold, B domain"/>
    <property type="match status" value="1"/>
</dbReference>
<name>A0A7C5THY7_9CREN</name>
<gene>
    <name evidence="6" type="ORF">ENM84_06600</name>
</gene>
<evidence type="ECO:0000256" key="4">
    <source>
        <dbReference type="PROSITE-ProRule" id="PRU00409"/>
    </source>
</evidence>
<dbReference type="InterPro" id="IPR051538">
    <property type="entry name" value="Acyl-CoA_Synth/Transferase"/>
</dbReference>
<dbReference type="Pfam" id="PF13549">
    <property type="entry name" value="ATP-grasp_5"/>
    <property type="match status" value="1"/>
</dbReference>
<feature type="domain" description="ATP-grasp" evidence="5">
    <location>
        <begin position="25"/>
        <end position="61"/>
    </location>
</feature>
<evidence type="ECO:0000313" key="6">
    <source>
        <dbReference type="EMBL" id="HHP82315.1"/>
    </source>
</evidence>